<dbReference type="GO" id="GO:0015074">
    <property type="term" value="P:DNA integration"/>
    <property type="evidence" value="ECO:0007669"/>
    <property type="project" value="UniProtKB-KW"/>
</dbReference>
<keyword evidence="3 5" id="KW-0238">DNA-binding</keyword>
<dbReference type="PROSITE" id="PS51900">
    <property type="entry name" value="CB"/>
    <property type="match status" value="1"/>
</dbReference>
<dbReference type="InterPro" id="IPR004107">
    <property type="entry name" value="Integrase_SAM-like_N"/>
</dbReference>
<dbReference type="PROSITE" id="PS51898">
    <property type="entry name" value="TYR_RECOMBINASE"/>
    <property type="match status" value="1"/>
</dbReference>
<dbReference type="PANTHER" id="PTHR30349:SF41">
    <property type="entry name" value="INTEGRASE_RECOMBINASE PROTEIN MJ0367-RELATED"/>
    <property type="match status" value="1"/>
</dbReference>
<dbReference type="Proteomes" id="UP000470082">
    <property type="component" value="Unassembled WGS sequence"/>
</dbReference>
<keyword evidence="9" id="KW-1185">Reference proteome</keyword>
<gene>
    <name evidence="8" type="ORF">FYJ50_01005</name>
</gene>
<evidence type="ECO:0000313" key="8">
    <source>
        <dbReference type="EMBL" id="MSS00708.1"/>
    </source>
</evidence>
<dbReference type="InterPro" id="IPR050090">
    <property type="entry name" value="Tyrosine_recombinase_XerCD"/>
</dbReference>
<evidence type="ECO:0000256" key="5">
    <source>
        <dbReference type="PROSITE-ProRule" id="PRU01248"/>
    </source>
</evidence>
<proteinExistence type="inferred from homology"/>
<dbReference type="Gene3D" id="1.10.443.10">
    <property type="entry name" value="Intergrase catalytic core"/>
    <property type="match status" value="1"/>
</dbReference>
<dbReference type="GO" id="GO:0003677">
    <property type="term" value="F:DNA binding"/>
    <property type="evidence" value="ECO:0007669"/>
    <property type="project" value="UniProtKB-UniRule"/>
</dbReference>
<evidence type="ECO:0000256" key="4">
    <source>
        <dbReference type="ARBA" id="ARBA00023172"/>
    </source>
</evidence>
<feature type="domain" description="Tyr recombinase" evidence="6">
    <location>
        <begin position="107"/>
        <end position="288"/>
    </location>
</feature>
<keyword evidence="4" id="KW-0233">DNA recombination</keyword>
<comment type="caution">
    <text evidence="8">The sequence shown here is derived from an EMBL/GenBank/DDBJ whole genome shotgun (WGS) entry which is preliminary data.</text>
</comment>
<dbReference type="Pfam" id="PF02899">
    <property type="entry name" value="Phage_int_SAM_1"/>
    <property type="match status" value="1"/>
</dbReference>
<feature type="domain" description="Core-binding (CB)" evidence="7">
    <location>
        <begin position="1"/>
        <end position="86"/>
    </location>
</feature>
<name>A0A7X2T371_9FIRM</name>
<dbReference type="GO" id="GO:0006310">
    <property type="term" value="P:DNA recombination"/>
    <property type="evidence" value="ECO:0007669"/>
    <property type="project" value="UniProtKB-KW"/>
</dbReference>
<dbReference type="AlphaFoldDB" id="A0A7X2T371"/>
<dbReference type="InterPro" id="IPR011010">
    <property type="entry name" value="DNA_brk_join_enz"/>
</dbReference>
<dbReference type="InterPro" id="IPR044068">
    <property type="entry name" value="CB"/>
</dbReference>
<sequence>MNCKEALNDYMMNLTVIENKSERTVEAYKRDLDGYLDYMESLNIINMEDITLLKVDSFFQQYCQSHKMTSANRVLASIRSFHKYTTLNHPNINNPVLYYQSFHKEKHLPSYLEFEEILKLLSSFDSSDKGIFQKTLLETLYSCGLRVSECCQLKLNDVHLNERILKINGKGGKERIIPIASNCVEQMKQYISLVRNQWDTKNSPYFFINSLSHPVNRQYVHQLIKKKIKELDLNPDISAHSLRHSFATHLLNGNADLRVVQELLGHSDIQTTQIYTHVQNKRLNDVYDTYFTDLLEEEIK</sequence>
<evidence type="ECO:0000256" key="2">
    <source>
        <dbReference type="ARBA" id="ARBA00022908"/>
    </source>
</evidence>
<accession>A0A7X2T371</accession>
<protein>
    <submittedName>
        <fullName evidence="8">Tyrosine-type recombinase/integrase</fullName>
    </submittedName>
</protein>
<comment type="similarity">
    <text evidence="1">Belongs to the 'phage' integrase family.</text>
</comment>
<dbReference type="PANTHER" id="PTHR30349">
    <property type="entry name" value="PHAGE INTEGRASE-RELATED"/>
    <property type="match status" value="1"/>
</dbReference>
<dbReference type="InterPro" id="IPR002104">
    <property type="entry name" value="Integrase_catalytic"/>
</dbReference>
<organism evidence="8 9">
    <name type="scientific">Floccifex porci</name>
    <dbReference type="NCBI Taxonomy" id="2606629"/>
    <lineage>
        <taxon>Bacteria</taxon>
        <taxon>Bacillati</taxon>
        <taxon>Bacillota</taxon>
        <taxon>Erysipelotrichia</taxon>
        <taxon>Erysipelotrichales</taxon>
        <taxon>Erysipelotrichaceae</taxon>
        <taxon>Floccifex</taxon>
    </lineage>
</organism>
<evidence type="ECO:0000256" key="1">
    <source>
        <dbReference type="ARBA" id="ARBA00008857"/>
    </source>
</evidence>
<evidence type="ECO:0000256" key="3">
    <source>
        <dbReference type="ARBA" id="ARBA00023125"/>
    </source>
</evidence>
<dbReference type="RefSeq" id="WP_154459176.1">
    <property type="nucleotide sequence ID" value="NZ_VUMM01000001.1"/>
</dbReference>
<dbReference type="SUPFAM" id="SSF56349">
    <property type="entry name" value="DNA breaking-rejoining enzymes"/>
    <property type="match status" value="1"/>
</dbReference>
<reference evidence="8 9" key="1">
    <citation type="submission" date="2019-08" db="EMBL/GenBank/DDBJ databases">
        <title>In-depth cultivation of the pig gut microbiome towards novel bacterial diversity and tailored functional studies.</title>
        <authorList>
            <person name="Wylensek D."/>
            <person name="Hitch T.C.A."/>
            <person name="Clavel T."/>
        </authorList>
    </citation>
    <scope>NUCLEOTIDE SEQUENCE [LARGE SCALE GENOMIC DNA]</scope>
    <source>
        <strain evidence="8 9">LKV-178-WT-2G</strain>
    </source>
</reference>
<dbReference type="InterPro" id="IPR010998">
    <property type="entry name" value="Integrase_recombinase_N"/>
</dbReference>
<dbReference type="Pfam" id="PF00589">
    <property type="entry name" value="Phage_integrase"/>
    <property type="match status" value="1"/>
</dbReference>
<dbReference type="EMBL" id="VUMM01000001">
    <property type="protein sequence ID" value="MSS00708.1"/>
    <property type="molecule type" value="Genomic_DNA"/>
</dbReference>
<evidence type="ECO:0000259" key="7">
    <source>
        <dbReference type="PROSITE" id="PS51900"/>
    </source>
</evidence>
<evidence type="ECO:0000259" key="6">
    <source>
        <dbReference type="PROSITE" id="PS51898"/>
    </source>
</evidence>
<dbReference type="Gene3D" id="1.10.150.130">
    <property type="match status" value="1"/>
</dbReference>
<dbReference type="CDD" id="cd00798">
    <property type="entry name" value="INT_XerDC_C"/>
    <property type="match status" value="1"/>
</dbReference>
<dbReference type="InterPro" id="IPR013762">
    <property type="entry name" value="Integrase-like_cat_sf"/>
</dbReference>
<keyword evidence="2" id="KW-0229">DNA integration</keyword>
<evidence type="ECO:0000313" key="9">
    <source>
        <dbReference type="Proteomes" id="UP000470082"/>
    </source>
</evidence>